<keyword evidence="14" id="KW-1185">Reference proteome</keyword>
<name>A0A8X8YGB2_SALSN</name>
<protein>
    <recommendedName>
        <fullName evidence="8">Flowering time control protein FCA</fullName>
    </recommendedName>
</protein>
<dbReference type="GO" id="GO:0005634">
    <property type="term" value="C:nucleus"/>
    <property type="evidence" value="ECO:0007669"/>
    <property type="project" value="UniProtKB-SubCell"/>
</dbReference>
<comment type="subcellular location">
    <subcellularLocation>
        <location evidence="1">Nucleus</location>
    </subcellularLocation>
</comment>
<keyword evidence="2" id="KW-0217">Developmental protein</keyword>
<dbReference type="Proteomes" id="UP000298416">
    <property type="component" value="Unassembled WGS sequence"/>
</dbReference>
<feature type="compositionally biased region" description="Basic and acidic residues" evidence="10">
    <location>
        <begin position="1"/>
        <end position="11"/>
    </location>
</feature>
<feature type="compositionally biased region" description="Gly residues" evidence="10">
    <location>
        <begin position="87"/>
        <end position="101"/>
    </location>
</feature>
<feature type="compositionally biased region" description="Low complexity" evidence="10">
    <location>
        <begin position="607"/>
        <end position="616"/>
    </location>
</feature>
<dbReference type="Gene3D" id="2.20.70.10">
    <property type="match status" value="1"/>
</dbReference>
<feature type="domain" description="WW" evidence="11">
    <location>
        <begin position="742"/>
        <end position="775"/>
    </location>
</feature>
<evidence type="ECO:0000313" key="13">
    <source>
        <dbReference type="EMBL" id="KAG6431350.1"/>
    </source>
</evidence>
<feature type="domain" description="RRM" evidence="12">
    <location>
        <begin position="259"/>
        <end position="340"/>
    </location>
</feature>
<dbReference type="SUPFAM" id="SSF54928">
    <property type="entry name" value="RNA-binding domain, RBD"/>
    <property type="match status" value="2"/>
</dbReference>
<dbReference type="GO" id="GO:0003723">
    <property type="term" value="F:RNA binding"/>
    <property type="evidence" value="ECO:0007669"/>
    <property type="project" value="UniProtKB-UniRule"/>
</dbReference>
<evidence type="ECO:0000256" key="10">
    <source>
        <dbReference type="SAM" id="MobiDB-lite"/>
    </source>
</evidence>
<feature type="region of interest" description="Disordered" evidence="10">
    <location>
        <begin position="781"/>
        <end position="826"/>
    </location>
</feature>
<proteinExistence type="predicted"/>
<comment type="caution">
    <text evidence="13">The sequence shown here is derived from an EMBL/GenBank/DDBJ whole genome shotgun (WGS) entry which is preliminary data.</text>
</comment>
<dbReference type="InterPro" id="IPR036020">
    <property type="entry name" value="WW_dom_sf"/>
</dbReference>
<dbReference type="PROSITE" id="PS50020">
    <property type="entry name" value="WW_DOMAIN_2"/>
    <property type="match status" value="1"/>
</dbReference>
<keyword evidence="7" id="KW-0539">Nucleus</keyword>
<dbReference type="GO" id="GO:0009908">
    <property type="term" value="P:flower development"/>
    <property type="evidence" value="ECO:0007669"/>
    <property type="project" value="UniProtKB-KW"/>
</dbReference>
<keyword evidence="3" id="KW-0677">Repeat</keyword>
<dbReference type="InterPro" id="IPR001202">
    <property type="entry name" value="WW_dom"/>
</dbReference>
<feature type="compositionally biased region" description="Polar residues" evidence="10">
    <location>
        <begin position="591"/>
        <end position="606"/>
    </location>
</feature>
<dbReference type="GO" id="GO:0030154">
    <property type="term" value="P:cell differentiation"/>
    <property type="evidence" value="ECO:0007669"/>
    <property type="project" value="UniProtKB-KW"/>
</dbReference>
<dbReference type="PROSITE" id="PS50102">
    <property type="entry name" value="RRM"/>
    <property type="match status" value="2"/>
</dbReference>
<evidence type="ECO:0000256" key="7">
    <source>
        <dbReference type="ARBA" id="ARBA00023242"/>
    </source>
</evidence>
<feature type="region of interest" description="Disordered" evidence="10">
    <location>
        <begin position="426"/>
        <end position="657"/>
    </location>
</feature>
<reference evidence="13" key="1">
    <citation type="submission" date="2018-01" db="EMBL/GenBank/DDBJ databases">
        <authorList>
            <person name="Mao J.F."/>
        </authorList>
    </citation>
    <scope>NUCLEOTIDE SEQUENCE</scope>
    <source>
        <strain evidence="13">Huo1</strain>
        <tissue evidence="13">Leaf</tissue>
    </source>
</reference>
<dbReference type="Pfam" id="PF00397">
    <property type="entry name" value="WW"/>
    <property type="match status" value="1"/>
</dbReference>
<evidence type="ECO:0000313" key="14">
    <source>
        <dbReference type="Proteomes" id="UP000298416"/>
    </source>
</evidence>
<dbReference type="AlphaFoldDB" id="A0A8X8YGB2"/>
<evidence type="ECO:0000259" key="11">
    <source>
        <dbReference type="PROSITE" id="PS50020"/>
    </source>
</evidence>
<keyword evidence="6" id="KW-0287">Flowering</keyword>
<feature type="region of interest" description="Disordered" evidence="10">
    <location>
        <begin position="187"/>
        <end position="252"/>
    </location>
</feature>
<dbReference type="Gene3D" id="3.30.70.330">
    <property type="match status" value="2"/>
</dbReference>
<feature type="compositionally biased region" description="Basic and acidic residues" evidence="10">
    <location>
        <begin position="239"/>
        <end position="252"/>
    </location>
</feature>
<feature type="compositionally biased region" description="Gly residues" evidence="10">
    <location>
        <begin position="210"/>
        <end position="219"/>
    </location>
</feature>
<feature type="region of interest" description="Disordered" evidence="10">
    <location>
        <begin position="1"/>
        <end position="101"/>
    </location>
</feature>
<dbReference type="InterPro" id="IPR012677">
    <property type="entry name" value="Nucleotide-bd_a/b_plait_sf"/>
</dbReference>
<feature type="compositionally biased region" description="Low complexity" evidence="10">
    <location>
        <begin position="725"/>
        <end position="746"/>
    </location>
</feature>
<dbReference type="Pfam" id="PF00076">
    <property type="entry name" value="RRM_1"/>
    <property type="match status" value="2"/>
</dbReference>
<keyword evidence="5 9" id="KW-0694">RNA-binding</keyword>
<dbReference type="SMART" id="SM00360">
    <property type="entry name" value="RRM"/>
    <property type="match status" value="2"/>
</dbReference>
<feature type="compositionally biased region" description="Gly residues" evidence="10">
    <location>
        <begin position="47"/>
        <end position="66"/>
    </location>
</feature>
<evidence type="ECO:0000259" key="12">
    <source>
        <dbReference type="PROSITE" id="PS50102"/>
    </source>
</evidence>
<organism evidence="13">
    <name type="scientific">Salvia splendens</name>
    <name type="common">Scarlet sage</name>
    <dbReference type="NCBI Taxonomy" id="180675"/>
    <lineage>
        <taxon>Eukaryota</taxon>
        <taxon>Viridiplantae</taxon>
        <taxon>Streptophyta</taxon>
        <taxon>Embryophyta</taxon>
        <taxon>Tracheophyta</taxon>
        <taxon>Spermatophyta</taxon>
        <taxon>Magnoliopsida</taxon>
        <taxon>eudicotyledons</taxon>
        <taxon>Gunneridae</taxon>
        <taxon>Pentapetalae</taxon>
        <taxon>asterids</taxon>
        <taxon>lamiids</taxon>
        <taxon>Lamiales</taxon>
        <taxon>Lamiaceae</taxon>
        <taxon>Nepetoideae</taxon>
        <taxon>Mentheae</taxon>
        <taxon>Salviinae</taxon>
        <taxon>Salvia</taxon>
        <taxon>Salvia subgen. Calosphace</taxon>
        <taxon>core Calosphace</taxon>
    </lineage>
</organism>
<dbReference type="FunFam" id="3.30.70.330:FF:000332">
    <property type="entry name" value="flowering time control protein FCA isoform X2"/>
    <property type="match status" value="1"/>
</dbReference>
<feature type="compositionally biased region" description="Basic and acidic residues" evidence="10">
    <location>
        <begin position="428"/>
        <end position="437"/>
    </location>
</feature>
<evidence type="ECO:0000256" key="5">
    <source>
        <dbReference type="ARBA" id="ARBA00022884"/>
    </source>
</evidence>
<evidence type="ECO:0000256" key="2">
    <source>
        <dbReference type="ARBA" id="ARBA00022473"/>
    </source>
</evidence>
<dbReference type="InterPro" id="IPR035979">
    <property type="entry name" value="RBD_domain_sf"/>
</dbReference>
<dbReference type="InterPro" id="IPR000504">
    <property type="entry name" value="RRM_dom"/>
</dbReference>
<dbReference type="EMBL" id="PNBA02000003">
    <property type="protein sequence ID" value="KAG6431350.1"/>
    <property type="molecule type" value="Genomic_DNA"/>
</dbReference>
<dbReference type="SMART" id="SM00456">
    <property type="entry name" value="WW"/>
    <property type="match status" value="1"/>
</dbReference>
<evidence type="ECO:0000256" key="6">
    <source>
        <dbReference type="ARBA" id="ARBA00023089"/>
    </source>
</evidence>
<feature type="compositionally biased region" description="Polar residues" evidence="10">
    <location>
        <begin position="12"/>
        <end position="25"/>
    </location>
</feature>
<feature type="compositionally biased region" description="Polar residues" evidence="10">
    <location>
        <begin position="798"/>
        <end position="826"/>
    </location>
</feature>
<feature type="compositionally biased region" description="Low complexity" evidence="10">
    <location>
        <begin position="555"/>
        <end position="569"/>
    </location>
</feature>
<dbReference type="PANTHER" id="PTHR24012">
    <property type="entry name" value="RNA BINDING PROTEIN"/>
    <property type="match status" value="1"/>
</dbReference>
<evidence type="ECO:0000256" key="9">
    <source>
        <dbReference type="PROSITE-ProRule" id="PRU00176"/>
    </source>
</evidence>
<evidence type="ECO:0000256" key="3">
    <source>
        <dbReference type="ARBA" id="ARBA00022737"/>
    </source>
</evidence>
<evidence type="ECO:0000256" key="8">
    <source>
        <dbReference type="ARBA" id="ARBA00071861"/>
    </source>
</evidence>
<dbReference type="CDD" id="cd00201">
    <property type="entry name" value="WW"/>
    <property type="match status" value="1"/>
</dbReference>
<evidence type="ECO:0000256" key="4">
    <source>
        <dbReference type="ARBA" id="ARBA00022782"/>
    </source>
</evidence>
<feature type="compositionally biased region" description="Polar residues" evidence="10">
    <location>
        <begin position="470"/>
        <end position="496"/>
    </location>
</feature>
<feature type="compositionally biased region" description="Polar residues" evidence="10">
    <location>
        <begin position="570"/>
        <end position="585"/>
    </location>
</feature>
<accession>A0A8X8YGB2</accession>
<sequence>MEKFDRSRGTDRYSNSSAPPHQYNSGDRHSRGGGAPIHHRQQDNYRDGGGGGGRDNTHGYTGGFSSGGRENIRAFDSPPPYRSPPCGGSGSGVGGVGGGGLRPIGDGIGGMRPIGNGIGGFRPPIGSGDGFGPMGGIGGRGFRPIGGVDAAKFRPMGGGFGGDGGRFPQMGGGGGDGGGFPPMSRGGGDGGGFRRSVGSDGEAGGFRPMDGGGGDGAGFGFDNYGGPPTALSGQKRGYSGRERSPDERMDKGREGVKFAKLFVGSVPRTATEDDIRPLFENHGRVMEVAMIKDKRTGQPQGCCFIKYASPDEADRAIAALHNQYTLPGGMSPIQVRYADGERERIGATEYKLFVGSLNKQAVEKEVEEIFLPYGRVEDVYLMRDEMKQSRGCGFVKYSQREMAQAAIDALNGIYIMRGCEQPLTVRFADPKRPRPGDSRGVPSFGEPGHRFSTPGIRTPSDHHEPLGGPNPNSWPSTQNLGPPSHAGNQGYTNQYQPRPGNMAASSTPYPVGAIPGSMDSSFPAPPASSAHISQFNNNQSVPQIPSNGSKLSPWQRPLQSPQPVQLPPSNTTSFSNHSLPGSQMQPGLIQTPYSQAPPSQSLPVENSQPSIPPQIQVQHSASSAHRQAPGVGNQPQYPGQLQPFNQPPSELAQMLSQQKQTLQATFQSSQQALNQLQQQLQQRQPAIQNLATHQGQVAAKQQSPWPGAVVQPVANTANTQPARDSATAATTPSPAITGGTPAAATSNWSEHTSPDGYKYYYNSLTGESKWEKPAELALNEPQQQKPSNPHPQLHSHPSGPSLQQAPQMQAQIHNQAKPFQQAAQSSYHVPGFSAKQGTKEIGYAQAPANDPARYQQASASQEWMWKNKYSGFYSSTMNVICMNKNDGYPFKRNMRGTEFLTIRELSERHYQYPRGGAAAALLLVTNSSLSYRCLK</sequence>
<keyword evidence="4" id="KW-0221">Differentiation</keyword>
<feature type="compositionally biased region" description="Low complexity" evidence="10">
    <location>
        <begin position="194"/>
        <end position="209"/>
    </location>
</feature>
<dbReference type="SUPFAM" id="SSF51045">
    <property type="entry name" value="WW domain"/>
    <property type="match status" value="1"/>
</dbReference>
<gene>
    <name evidence="13" type="ORF">SASPL_109429</name>
</gene>
<dbReference type="FunFam" id="3.30.70.330:FF:000374">
    <property type="entry name" value="Flowering time control protein FCA"/>
    <property type="match status" value="1"/>
</dbReference>
<reference evidence="13" key="2">
    <citation type="submission" date="2020-08" db="EMBL/GenBank/DDBJ databases">
        <title>Plant Genome Project.</title>
        <authorList>
            <person name="Zhang R.-G."/>
        </authorList>
    </citation>
    <scope>NUCLEOTIDE SEQUENCE</scope>
    <source>
        <strain evidence="13">Huo1</strain>
        <tissue evidence="13">Leaf</tissue>
    </source>
</reference>
<feature type="compositionally biased region" description="Polar residues" evidence="10">
    <location>
        <begin position="531"/>
        <end position="552"/>
    </location>
</feature>
<evidence type="ECO:0000256" key="1">
    <source>
        <dbReference type="ARBA" id="ARBA00004123"/>
    </source>
</evidence>
<feature type="region of interest" description="Disordered" evidence="10">
    <location>
        <begin position="718"/>
        <end position="754"/>
    </location>
</feature>
<feature type="compositionally biased region" description="Polar residues" evidence="10">
    <location>
        <begin position="633"/>
        <end position="657"/>
    </location>
</feature>
<feature type="domain" description="RRM" evidence="12">
    <location>
        <begin position="350"/>
        <end position="430"/>
    </location>
</feature>